<dbReference type="SFLD" id="SFLDG01168">
    <property type="entry name" value="Ferric_reductase_subgroup_(FRE"/>
    <property type="match status" value="1"/>
</dbReference>
<evidence type="ECO:0000256" key="1">
    <source>
        <dbReference type="ARBA" id="ARBA00004141"/>
    </source>
</evidence>
<feature type="transmembrane region" description="Helical" evidence="9">
    <location>
        <begin position="296"/>
        <end position="315"/>
    </location>
</feature>
<evidence type="ECO:0000313" key="12">
    <source>
        <dbReference type="Proteomes" id="UP000281468"/>
    </source>
</evidence>
<dbReference type="InterPro" id="IPR051410">
    <property type="entry name" value="Ferric/Cupric_Reductase"/>
</dbReference>
<dbReference type="AlphaFoldDB" id="A0A3M7EX98"/>
<dbReference type="PANTHER" id="PTHR32361">
    <property type="entry name" value="FERRIC/CUPRIC REDUCTASE TRANSMEMBRANE COMPONENT"/>
    <property type="match status" value="1"/>
</dbReference>
<keyword evidence="5" id="KW-0406">Ion transport</keyword>
<keyword evidence="2" id="KW-0813">Transport</keyword>
<keyword evidence="3 9" id="KW-0812">Transmembrane</keyword>
<dbReference type="GO" id="GO:0005886">
    <property type="term" value="C:plasma membrane"/>
    <property type="evidence" value="ECO:0007669"/>
    <property type="project" value="TreeGrafter"/>
</dbReference>
<dbReference type="InterPro" id="IPR013112">
    <property type="entry name" value="FAD-bd_8"/>
</dbReference>
<keyword evidence="4 9" id="KW-1133">Transmembrane helix</keyword>
<feature type="compositionally biased region" description="Polar residues" evidence="8">
    <location>
        <begin position="147"/>
        <end position="158"/>
    </location>
</feature>
<feature type="transmembrane region" description="Helical" evidence="9">
    <location>
        <begin position="105"/>
        <end position="126"/>
    </location>
</feature>
<protein>
    <recommendedName>
        <fullName evidence="10">FAD-binding FR-type domain-containing protein</fullName>
    </recommendedName>
</protein>
<accession>A0A3M7EX98</accession>
<dbReference type="GO" id="GO:0015677">
    <property type="term" value="P:copper ion import"/>
    <property type="evidence" value="ECO:0007669"/>
    <property type="project" value="TreeGrafter"/>
</dbReference>
<feature type="transmembrane region" description="Helical" evidence="9">
    <location>
        <begin position="247"/>
        <end position="268"/>
    </location>
</feature>
<feature type="domain" description="FAD-binding FR-type" evidence="10">
    <location>
        <begin position="383"/>
        <end position="529"/>
    </location>
</feature>
<evidence type="ECO:0000256" key="2">
    <source>
        <dbReference type="ARBA" id="ARBA00022448"/>
    </source>
</evidence>
<dbReference type="Proteomes" id="UP000281468">
    <property type="component" value="Unassembled WGS sequence"/>
</dbReference>
<keyword evidence="7" id="KW-0325">Glycoprotein</keyword>
<dbReference type="CDD" id="cd06186">
    <property type="entry name" value="NOX_Duox_like_FAD_NADP"/>
    <property type="match status" value="1"/>
</dbReference>
<feature type="region of interest" description="Disordered" evidence="8">
    <location>
        <begin position="141"/>
        <end position="162"/>
    </location>
</feature>
<dbReference type="InterPro" id="IPR017927">
    <property type="entry name" value="FAD-bd_FR_type"/>
</dbReference>
<evidence type="ECO:0000256" key="4">
    <source>
        <dbReference type="ARBA" id="ARBA00022989"/>
    </source>
</evidence>
<proteinExistence type="predicted"/>
<sequence>MTLSTDLISPKSEGTTPTLHTTSLAPWHPFNHVSSCRRHGFFPWYHYKAAAMTPSSEQLWRESLLTAKNASRYGTDPLVSFAQDDEEAEERRRLVEGVVFSHRFILTYQAALCSIVLLFTIWHWHWKFSRRRRVRRCMKDDERQDCESTAATDPSHTASKNHHLPVQVAKADESSPLLSSPPPSTKPNRLRTIFRKTHAIATYQPRNLPLINKLQPSIQTTLLVLLLLTLNLFYATYHIPLPLRANAFIWSDRAALLFVANLPWLYLLGAKNQPLKSLTGYSYEQLNLLHRRLGEWLCGLAVVHTVGMLLVWYRFFMPAGTSLGRYLAHPVVWPGVVAFACYELLYFTSLAGFRRRAYEVFLASHVGLQAAGLGFVYLHFWSSRPYVLVSLGVFLVDRTVFRLLVKSRSVRAELKVMEDGQTLLVSADWSLVPGLGSWWSSLLGGDTGKGWRPMEHVFITVPALAPRHVVQAHPFTIASAAPERGQEHAWFNLIIRAYDGFTRDLLEYARYHSSTTLRLDGPYGSSHALEMLRDSDVAVLVIGGSGIAVAHPLLWTLLHAPHSTAKGSKRRQLGLIWIVHEASHLAWIGHERLDELKAMGVNICVPAPTSKAGRPDVGSLTRSMIRDMEGKIPINDPNVGVVVSGPDGMNRVVRNTCANLAWEGKNIDVAVEKYGW</sequence>
<dbReference type="Pfam" id="PF01794">
    <property type="entry name" value="Ferric_reduct"/>
    <property type="match status" value="1"/>
</dbReference>
<gene>
    <name evidence="11" type="ORF">D0862_12456</name>
</gene>
<evidence type="ECO:0000256" key="3">
    <source>
        <dbReference type="ARBA" id="ARBA00022692"/>
    </source>
</evidence>
<dbReference type="PROSITE" id="PS51384">
    <property type="entry name" value="FAD_FR"/>
    <property type="match status" value="1"/>
</dbReference>
<comment type="subcellular location">
    <subcellularLocation>
        <location evidence="1">Membrane</location>
        <topology evidence="1">Multi-pass membrane protein</topology>
    </subcellularLocation>
</comment>
<dbReference type="Gene3D" id="3.40.50.80">
    <property type="entry name" value="Nucleotide-binding domain of ferredoxin-NADP reductase (FNR) module"/>
    <property type="match status" value="1"/>
</dbReference>
<name>A0A3M7EX98_HORWE</name>
<evidence type="ECO:0000256" key="7">
    <source>
        <dbReference type="ARBA" id="ARBA00023180"/>
    </source>
</evidence>
<dbReference type="EMBL" id="QWIQ01000601">
    <property type="protein sequence ID" value="RMY81169.1"/>
    <property type="molecule type" value="Genomic_DNA"/>
</dbReference>
<comment type="caution">
    <text evidence="11">The sequence shown here is derived from an EMBL/GenBank/DDBJ whole genome shotgun (WGS) entry which is preliminary data.</text>
</comment>
<dbReference type="SFLD" id="SFLDS00052">
    <property type="entry name" value="Ferric_Reductase_Domain"/>
    <property type="match status" value="1"/>
</dbReference>
<evidence type="ECO:0000313" key="11">
    <source>
        <dbReference type="EMBL" id="RMY81169.1"/>
    </source>
</evidence>
<organism evidence="11 12">
    <name type="scientific">Hortaea werneckii</name>
    <name type="common">Black yeast</name>
    <name type="synonym">Cladosporium werneckii</name>
    <dbReference type="NCBI Taxonomy" id="91943"/>
    <lineage>
        <taxon>Eukaryota</taxon>
        <taxon>Fungi</taxon>
        <taxon>Dikarya</taxon>
        <taxon>Ascomycota</taxon>
        <taxon>Pezizomycotina</taxon>
        <taxon>Dothideomycetes</taxon>
        <taxon>Dothideomycetidae</taxon>
        <taxon>Mycosphaerellales</taxon>
        <taxon>Teratosphaeriaceae</taxon>
        <taxon>Hortaea</taxon>
    </lineage>
</organism>
<evidence type="ECO:0000259" key="10">
    <source>
        <dbReference type="PROSITE" id="PS51384"/>
    </source>
</evidence>
<evidence type="ECO:0000256" key="9">
    <source>
        <dbReference type="SAM" id="Phobius"/>
    </source>
</evidence>
<feature type="transmembrane region" description="Helical" evidence="9">
    <location>
        <begin position="222"/>
        <end position="241"/>
    </location>
</feature>
<reference evidence="11 12" key="1">
    <citation type="journal article" date="2018" name="BMC Genomics">
        <title>Genomic evidence for intraspecific hybridization in a clonal and extremely halotolerant yeast.</title>
        <authorList>
            <person name="Gostincar C."/>
            <person name="Stajich J.E."/>
            <person name="Zupancic J."/>
            <person name="Zalar P."/>
            <person name="Gunde-Cimerman N."/>
        </authorList>
    </citation>
    <scope>NUCLEOTIDE SEQUENCE [LARGE SCALE GENOMIC DNA]</scope>
    <source>
        <strain evidence="11 12">EXF-171</strain>
    </source>
</reference>
<dbReference type="GO" id="GO:0006879">
    <property type="term" value="P:intracellular iron ion homeostasis"/>
    <property type="evidence" value="ECO:0007669"/>
    <property type="project" value="TreeGrafter"/>
</dbReference>
<evidence type="ECO:0000256" key="8">
    <source>
        <dbReference type="SAM" id="MobiDB-lite"/>
    </source>
</evidence>
<dbReference type="Pfam" id="PF08022">
    <property type="entry name" value="FAD_binding_8"/>
    <property type="match status" value="1"/>
</dbReference>
<dbReference type="VEuPathDB" id="FungiDB:BTJ68_14014"/>
<dbReference type="GO" id="GO:0006826">
    <property type="term" value="P:iron ion transport"/>
    <property type="evidence" value="ECO:0007669"/>
    <property type="project" value="TreeGrafter"/>
</dbReference>
<dbReference type="SUPFAM" id="SSF52343">
    <property type="entry name" value="Ferredoxin reductase-like, C-terminal NADP-linked domain"/>
    <property type="match status" value="1"/>
</dbReference>
<keyword evidence="6 9" id="KW-0472">Membrane</keyword>
<feature type="transmembrane region" description="Helical" evidence="9">
    <location>
        <begin position="327"/>
        <end position="348"/>
    </location>
</feature>
<feature type="transmembrane region" description="Helical" evidence="9">
    <location>
        <begin position="360"/>
        <end position="380"/>
    </location>
</feature>
<dbReference type="InterPro" id="IPR013130">
    <property type="entry name" value="Fe3_Rdtase_TM_dom"/>
</dbReference>
<dbReference type="InterPro" id="IPR039261">
    <property type="entry name" value="FNR_nucleotide-bd"/>
</dbReference>
<evidence type="ECO:0000256" key="6">
    <source>
        <dbReference type="ARBA" id="ARBA00023136"/>
    </source>
</evidence>
<dbReference type="PANTHER" id="PTHR32361:SF9">
    <property type="entry name" value="FERRIC REDUCTASE TRANSMEMBRANE COMPONENT 3-RELATED"/>
    <property type="match status" value="1"/>
</dbReference>
<dbReference type="GO" id="GO:0000293">
    <property type="term" value="F:ferric-chelate reductase activity"/>
    <property type="evidence" value="ECO:0007669"/>
    <property type="project" value="TreeGrafter"/>
</dbReference>
<evidence type="ECO:0000256" key="5">
    <source>
        <dbReference type="ARBA" id="ARBA00023065"/>
    </source>
</evidence>